<name>A8AQA5_CITK8</name>
<evidence type="ECO:0000313" key="2">
    <source>
        <dbReference type="Proteomes" id="UP000008148"/>
    </source>
</evidence>
<dbReference type="AlphaFoldDB" id="A8AQA5"/>
<evidence type="ECO:0000313" key="1">
    <source>
        <dbReference type="EMBL" id="ABV15668.1"/>
    </source>
</evidence>
<dbReference type="KEGG" id="cko:CKO_04618"/>
<reference evidence="1 2" key="1">
    <citation type="submission" date="2007-08" db="EMBL/GenBank/DDBJ databases">
        <authorList>
            <consortium name="The Citrobacter koseri Genome Sequencing Project"/>
            <person name="McClelland M."/>
            <person name="Sanderson E.K."/>
            <person name="Porwollik S."/>
            <person name="Spieth J."/>
            <person name="Clifton W.S."/>
            <person name="Latreille P."/>
            <person name="Courtney L."/>
            <person name="Wang C."/>
            <person name="Pepin K."/>
            <person name="Bhonagiri V."/>
            <person name="Nash W."/>
            <person name="Johnson M."/>
            <person name="Thiruvilangam P."/>
            <person name="Wilson R."/>
        </authorList>
    </citation>
    <scope>NUCLEOTIDE SEQUENCE [LARGE SCALE GENOMIC DNA]</scope>
    <source>
        <strain evidence="2">ATCC BAA-895 / CDC 4225-83 / SGSC4696</strain>
    </source>
</reference>
<dbReference type="HOGENOM" id="CLU_207780_0_0_6"/>
<proteinExistence type="predicted"/>
<dbReference type="EMBL" id="CP000822">
    <property type="protein sequence ID" value="ABV15668.1"/>
    <property type="molecule type" value="Genomic_DNA"/>
</dbReference>
<dbReference type="Proteomes" id="UP000008148">
    <property type="component" value="Chromosome"/>
</dbReference>
<sequence>MKRGQSLPFLAFVGDDLDQSLRQAFIYCIIKQNYRNFIHSIANYFSL</sequence>
<gene>
    <name evidence="1" type="ordered locus">CKO_04618</name>
</gene>
<organism evidence="1 2">
    <name type="scientific">Citrobacter koseri (strain ATCC BAA-895 / CDC 4225-83 / SGSC4696)</name>
    <dbReference type="NCBI Taxonomy" id="290338"/>
    <lineage>
        <taxon>Bacteria</taxon>
        <taxon>Pseudomonadati</taxon>
        <taxon>Pseudomonadota</taxon>
        <taxon>Gammaproteobacteria</taxon>
        <taxon>Enterobacterales</taxon>
        <taxon>Enterobacteriaceae</taxon>
        <taxon>Citrobacter</taxon>
    </lineage>
</organism>
<keyword evidence="2" id="KW-1185">Reference proteome</keyword>
<accession>A8AQA5</accession>
<protein>
    <submittedName>
        <fullName evidence="1">Uncharacterized protein</fullName>
    </submittedName>
</protein>
<dbReference type="STRING" id="290338.CKO_04618"/>